<comment type="caution">
    <text evidence="2">The sequence shown here is derived from an EMBL/GenBank/DDBJ whole genome shotgun (WGS) entry which is preliminary data.</text>
</comment>
<dbReference type="InterPro" id="IPR018640">
    <property type="entry name" value="DUF2063"/>
</dbReference>
<dbReference type="EMBL" id="JACIDX010000020">
    <property type="protein sequence ID" value="MBB3957226.1"/>
    <property type="molecule type" value="Genomic_DNA"/>
</dbReference>
<proteinExistence type="predicted"/>
<evidence type="ECO:0000313" key="3">
    <source>
        <dbReference type="Proteomes" id="UP000548867"/>
    </source>
</evidence>
<reference evidence="2 3" key="1">
    <citation type="submission" date="2020-08" db="EMBL/GenBank/DDBJ databases">
        <title>Genomic Encyclopedia of Type Strains, Phase IV (KMG-IV): sequencing the most valuable type-strain genomes for metagenomic binning, comparative biology and taxonomic classification.</title>
        <authorList>
            <person name="Goeker M."/>
        </authorList>
    </citation>
    <scope>NUCLEOTIDE SEQUENCE [LARGE SCALE GENOMIC DNA]</scope>
    <source>
        <strain evidence="2 3">DSM 27057</strain>
    </source>
</reference>
<gene>
    <name evidence="2" type="ORF">GGR38_004200</name>
</gene>
<dbReference type="Proteomes" id="UP000548867">
    <property type="component" value="Unassembled WGS sequence"/>
</dbReference>
<evidence type="ECO:0000313" key="2">
    <source>
        <dbReference type="EMBL" id="MBB3957226.1"/>
    </source>
</evidence>
<name>A0A7W6CIL5_9SPHN</name>
<sequence length="248" mass="26999">MRLSEMQGAFLGWLASGEDAAMRRLPLAKGAEHGLGVYQNNYRAALMACLADSFPQTLLWLGEGPFEAAAARHIERVPPDSWTLDDYASGFPASLAEDYPYDPEVAELARIELVLSQVFVAADAVPLDAGAMGAIDWDSARLQTVPALSILSLHSNAEEIWIALADETPPPEVGWGKEARPVLIWRQGFMCRLRSLDADEAGMLGYLSGDAIPFTDLCRDAAARWGEHSGIARIGQYLARWVADGLVR</sequence>
<evidence type="ECO:0000259" key="1">
    <source>
        <dbReference type="Pfam" id="PF09836"/>
    </source>
</evidence>
<dbReference type="Pfam" id="PF09836">
    <property type="entry name" value="DUF2063"/>
    <property type="match status" value="1"/>
</dbReference>
<feature type="domain" description="Putative DNA-binding" evidence="1">
    <location>
        <begin position="5"/>
        <end position="93"/>
    </location>
</feature>
<keyword evidence="3" id="KW-1185">Reference proteome</keyword>
<dbReference type="RefSeq" id="WP_183628311.1">
    <property type="nucleotide sequence ID" value="NZ_JACIDX010000020.1"/>
</dbReference>
<dbReference type="AlphaFoldDB" id="A0A7W6CIL5"/>
<organism evidence="2 3">
    <name type="scientific">Novosphingobium sediminicola</name>
    <dbReference type="NCBI Taxonomy" id="563162"/>
    <lineage>
        <taxon>Bacteria</taxon>
        <taxon>Pseudomonadati</taxon>
        <taxon>Pseudomonadota</taxon>
        <taxon>Alphaproteobacteria</taxon>
        <taxon>Sphingomonadales</taxon>
        <taxon>Sphingomonadaceae</taxon>
        <taxon>Novosphingobium</taxon>
    </lineage>
</organism>
<accession>A0A7W6CIL5</accession>
<protein>
    <recommendedName>
        <fullName evidence="1">Putative DNA-binding domain-containing protein</fullName>
    </recommendedName>
</protein>